<evidence type="ECO:0000313" key="1">
    <source>
        <dbReference type="EMBL" id="PKX89108.1"/>
    </source>
</evidence>
<proteinExistence type="predicted"/>
<dbReference type="VEuPathDB" id="FungiDB:P174DRAFT_464814"/>
<comment type="caution">
    <text evidence="1">The sequence shown here is derived from an EMBL/GenBank/DDBJ whole genome shotgun (WGS) entry which is preliminary data.</text>
</comment>
<dbReference type="GeneID" id="36537779"/>
<dbReference type="OrthoDB" id="4384581at2759"/>
<dbReference type="RefSeq" id="XP_024677703.1">
    <property type="nucleotide sequence ID" value="XM_024830453.1"/>
</dbReference>
<protein>
    <submittedName>
        <fullName evidence="1">Uncharacterized protein</fullName>
    </submittedName>
</protein>
<keyword evidence="2" id="KW-1185">Reference proteome</keyword>
<gene>
    <name evidence="1" type="ORF">P174DRAFT_464814</name>
</gene>
<sequence>MDALLFSELLKEESVIDMINMEEYRYYLYTIAQSPEESLLQDVKDSVGSHIQPRTTLTTYFDSADYPKNGPIIVSEIVSPLRTTTVLWRSHPCHDSGVGPEDRLFKVYPKSHRIESEQKLRESGICADIIHIHANQVLITHGGLWIKEQRFLEESIGLHINMHSLLFITLACGASHFLSQHQSLSKEGLEELQKFITELSDLTKLILSTDYSSAEDPRTAFLTMGRDLDPQKWFLYAHYWQAQNSIRDFVHSAIKCILSRFPLMPLSEVYLIPSLLHNKYPAIINAALQWSRLMANSENRPALSGTKTHIVSFIDPENKIFLVFNLSIAPIPYHIPLFTRVRVLSPLAFKGIRKQCLLNQ</sequence>
<dbReference type="EMBL" id="MSZS01000011">
    <property type="protein sequence ID" value="PKX89108.1"/>
    <property type="molecule type" value="Genomic_DNA"/>
</dbReference>
<dbReference type="AlphaFoldDB" id="A0A2I1BUP7"/>
<accession>A0A2I1BUP7</accession>
<reference evidence="2" key="1">
    <citation type="journal article" date="2018" name="Proc. Natl. Acad. Sci. U.S.A.">
        <title>Linking secondary metabolites to gene clusters through genome sequencing of six diverse Aspergillus species.</title>
        <authorList>
            <person name="Kaerboelling I."/>
            <person name="Vesth T.C."/>
            <person name="Frisvad J.C."/>
            <person name="Nybo J.L."/>
            <person name="Theobald S."/>
            <person name="Kuo A."/>
            <person name="Bowyer P."/>
            <person name="Matsuda Y."/>
            <person name="Mondo S."/>
            <person name="Lyhne E.K."/>
            <person name="Kogle M.E."/>
            <person name="Clum A."/>
            <person name="Lipzen A."/>
            <person name="Salamov A."/>
            <person name="Ngan C.Y."/>
            <person name="Daum C."/>
            <person name="Chiniquy J."/>
            <person name="Barry K."/>
            <person name="LaButti K."/>
            <person name="Haridas S."/>
            <person name="Simmons B.A."/>
            <person name="Magnuson J.K."/>
            <person name="Mortensen U.H."/>
            <person name="Larsen T.O."/>
            <person name="Grigoriev I.V."/>
            <person name="Baker S.E."/>
            <person name="Andersen M.R."/>
        </authorList>
    </citation>
    <scope>NUCLEOTIDE SEQUENCE [LARGE SCALE GENOMIC DNA]</scope>
    <source>
        <strain evidence="2">IBT 16806</strain>
    </source>
</reference>
<evidence type="ECO:0000313" key="2">
    <source>
        <dbReference type="Proteomes" id="UP000234474"/>
    </source>
</evidence>
<dbReference type="Proteomes" id="UP000234474">
    <property type="component" value="Unassembled WGS sequence"/>
</dbReference>
<organism evidence="1 2">
    <name type="scientific">Aspergillus novofumigatus (strain IBT 16806)</name>
    <dbReference type="NCBI Taxonomy" id="1392255"/>
    <lineage>
        <taxon>Eukaryota</taxon>
        <taxon>Fungi</taxon>
        <taxon>Dikarya</taxon>
        <taxon>Ascomycota</taxon>
        <taxon>Pezizomycotina</taxon>
        <taxon>Eurotiomycetes</taxon>
        <taxon>Eurotiomycetidae</taxon>
        <taxon>Eurotiales</taxon>
        <taxon>Aspergillaceae</taxon>
        <taxon>Aspergillus</taxon>
        <taxon>Aspergillus subgen. Fumigati</taxon>
    </lineage>
</organism>
<dbReference type="STRING" id="1392255.A0A2I1BUP7"/>
<name>A0A2I1BUP7_ASPN1</name>